<name>X0SPG7_9ZZZZ</name>
<proteinExistence type="predicted"/>
<organism evidence="1">
    <name type="scientific">marine sediment metagenome</name>
    <dbReference type="NCBI Taxonomy" id="412755"/>
    <lineage>
        <taxon>unclassified sequences</taxon>
        <taxon>metagenomes</taxon>
        <taxon>ecological metagenomes</taxon>
    </lineage>
</organism>
<reference evidence="1" key="1">
    <citation type="journal article" date="2014" name="Front. Microbiol.">
        <title>High frequency of phylogenetically diverse reductive dehalogenase-homologous genes in deep subseafloor sedimentary metagenomes.</title>
        <authorList>
            <person name="Kawai M."/>
            <person name="Futagami T."/>
            <person name="Toyoda A."/>
            <person name="Takaki Y."/>
            <person name="Nishi S."/>
            <person name="Hori S."/>
            <person name="Arai W."/>
            <person name="Tsubouchi T."/>
            <person name="Morono Y."/>
            <person name="Uchiyama I."/>
            <person name="Ito T."/>
            <person name="Fujiyama A."/>
            <person name="Inagaki F."/>
            <person name="Takami H."/>
        </authorList>
    </citation>
    <scope>NUCLEOTIDE SEQUENCE</scope>
    <source>
        <strain evidence="1">Expedition CK06-06</strain>
    </source>
</reference>
<protein>
    <submittedName>
        <fullName evidence="1">Uncharacterized protein</fullName>
    </submittedName>
</protein>
<evidence type="ECO:0000313" key="1">
    <source>
        <dbReference type="EMBL" id="GAF82968.1"/>
    </source>
</evidence>
<gene>
    <name evidence="1" type="ORF">S01H1_09293</name>
</gene>
<comment type="caution">
    <text evidence="1">The sequence shown here is derived from an EMBL/GenBank/DDBJ whole genome shotgun (WGS) entry which is preliminary data.</text>
</comment>
<accession>X0SPG7</accession>
<dbReference type="EMBL" id="BARS01004753">
    <property type="protein sequence ID" value="GAF82968.1"/>
    <property type="molecule type" value="Genomic_DNA"/>
</dbReference>
<sequence>MEADDLFEHFISLGEAEYKSNMGVCEFCGKRKKVCSTSFYSQYCKDCIGLVVHESKQAIKSIG</sequence>
<dbReference type="AlphaFoldDB" id="X0SPG7"/>